<evidence type="ECO:0000313" key="3">
    <source>
        <dbReference type="Proteomes" id="UP001187415"/>
    </source>
</evidence>
<protein>
    <submittedName>
        <fullName evidence="2">Uncharacterized protein</fullName>
    </submittedName>
</protein>
<evidence type="ECO:0000313" key="2">
    <source>
        <dbReference type="EMBL" id="KAK2824638.1"/>
    </source>
</evidence>
<proteinExistence type="predicted"/>
<evidence type="ECO:0000256" key="1">
    <source>
        <dbReference type="SAM" id="SignalP"/>
    </source>
</evidence>
<keyword evidence="3" id="KW-1185">Reference proteome</keyword>
<dbReference type="EMBL" id="JAUPFM010000017">
    <property type="protein sequence ID" value="KAK2824638.1"/>
    <property type="molecule type" value="Genomic_DNA"/>
</dbReference>
<organism evidence="2 3">
    <name type="scientific">Channa striata</name>
    <name type="common">Snakehead murrel</name>
    <name type="synonym">Ophicephalus striatus</name>
    <dbReference type="NCBI Taxonomy" id="64152"/>
    <lineage>
        <taxon>Eukaryota</taxon>
        <taxon>Metazoa</taxon>
        <taxon>Chordata</taxon>
        <taxon>Craniata</taxon>
        <taxon>Vertebrata</taxon>
        <taxon>Euteleostomi</taxon>
        <taxon>Actinopterygii</taxon>
        <taxon>Neopterygii</taxon>
        <taxon>Teleostei</taxon>
        <taxon>Neoteleostei</taxon>
        <taxon>Acanthomorphata</taxon>
        <taxon>Anabantaria</taxon>
        <taxon>Anabantiformes</taxon>
        <taxon>Channoidei</taxon>
        <taxon>Channidae</taxon>
        <taxon>Channa</taxon>
    </lineage>
</organism>
<sequence length="215" mass="23264">MALKGALVWLCSLAVLSSAAAQHETLPDSCTSQMFEVLSQNLKAAIGCGENLPPAMTAEQTATLLQSMKNLTDSLHKHQLKECCGVEPNKCPAAEVPVNGGLVCATVDNKRYCKPLCNHGYDFAFLRRSRLYDECSEQTGHKWNSQYVGGNKLAVCNEASIQVSGANTAYFPKDQDCLMTKSSSQLQNSTIETFTTELKNGGINGKPEYLCLVCG</sequence>
<dbReference type="AlphaFoldDB" id="A0AA88LWG0"/>
<gene>
    <name evidence="2" type="ORF">Q5P01_021813</name>
</gene>
<dbReference type="Proteomes" id="UP001187415">
    <property type="component" value="Unassembled WGS sequence"/>
</dbReference>
<reference evidence="2" key="1">
    <citation type="submission" date="2023-07" db="EMBL/GenBank/DDBJ databases">
        <title>Chromosome-level Genome Assembly of Striped Snakehead (Channa striata).</title>
        <authorList>
            <person name="Liu H."/>
        </authorList>
    </citation>
    <scope>NUCLEOTIDE SEQUENCE</scope>
    <source>
        <strain evidence="2">Gz</strain>
        <tissue evidence="2">Muscle</tissue>
    </source>
</reference>
<keyword evidence="1" id="KW-0732">Signal</keyword>
<accession>A0AA88LWG0</accession>
<feature type="chain" id="PRO_5041652253" evidence="1">
    <location>
        <begin position="22"/>
        <end position="215"/>
    </location>
</feature>
<feature type="signal peptide" evidence="1">
    <location>
        <begin position="1"/>
        <end position="21"/>
    </location>
</feature>
<name>A0AA88LWG0_CHASR</name>
<comment type="caution">
    <text evidence="2">The sequence shown here is derived from an EMBL/GenBank/DDBJ whole genome shotgun (WGS) entry which is preliminary data.</text>
</comment>